<name>A0A4R9JS41_9LEPT</name>
<dbReference type="Proteomes" id="UP000297609">
    <property type="component" value="Unassembled WGS sequence"/>
</dbReference>
<comment type="caution">
    <text evidence="4">The sequence shown here is derived from an EMBL/GenBank/DDBJ whole genome shotgun (WGS) entry which is preliminary data.</text>
</comment>
<reference evidence="4" key="1">
    <citation type="journal article" date="2019" name="PLoS Negl. Trop. Dis.">
        <title>Revisiting the worldwide diversity of Leptospira species in the environment.</title>
        <authorList>
            <person name="Vincent A.T."/>
            <person name="Schiettekatte O."/>
            <person name="Bourhy P."/>
            <person name="Veyrier F.J."/>
            <person name="Picardeau M."/>
        </authorList>
    </citation>
    <scope>NUCLEOTIDE SEQUENCE [LARGE SCALE GENOMIC DNA]</scope>
    <source>
        <strain evidence="4">201702454</strain>
    </source>
</reference>
<organism evidence="4 5">
    <name type="scientific">Leptospira kemamanensis</name>
    <dbReference type="NCBI Taxonomy" id="2484942"/>
    <lineage>
        <taxon>Bacteria</taxon>
        <taxon>Pseudomonadati</taxon>
        <taxon>Spirochaetota</taxon>
        <taxon>Spirochaetia</taxon>
        <taxon>Leptospirales</taxon>
        <taxon>Leptospiraceae</taxon>
        <taxon>Leptospira</taxon>
    </lineage>
</organism>
<feature type="chain" id="PRO_5020880042" evidence="2">
    <location>
        <begin position="21"/>
        <end position="458"/>
    </location>
</feature>
<dbReference type="EMBL" id="RQGG01000015">
    <property type="protein sequence ID" value="TGL54557.1"/>
    <property type="molecule type" value="Genomic_DNA"/>
</dbReference>
<evidence type="ECO:0000256" key="1">
    <source>
        <dbReference type="ARBA" id="ARBA00022737"/>
    </source>
</evidence>
<evidence type="ECO:0000313" key="5">
    <source>
        <dbReference type="Proteomes" id="UP000297609"/>
    </source>
</evidence>
<dbReference type="InterPro" id="IPR001763">
    <property type="entry name" value="Rhodanese-like_dom"/>
</dbReference>
<keyword evidence="2" id="KW-0732">Signal</keyword>
<dbReference type="PROSITE" id="PS50206">
    <property type="entry name" value="RHODANESE_3"/>
    <property type="match status" value="1"/>
</dbReference>
<accession>A0A4R9JS41</accession>
<dbReference type="InterPro" id="IPR036873">
    <property type="entry name" value="Rhodanese-like_dom_sf"/>
</dbReference>
<sequence length="458" mass="49728">MKTNLYQQLIALLTAGFLGACGGNNQNENNRNLLLAALALSNGIKVNSAVELAKESNDDYNLNEYGLITPQTLGKWVNNWSATKPSGINGKLVILQNGPSPTDLRGDIAGDQRYISGNGNDVVVYSFTFSDGANALDGGDGFSQKRNSGLSDTISIIANGQKVDAILNRFGIDPVNDLVVFVSAANAASHVQGTLRGFYSFRYWGFDHKNLAFVNGTLPRLVTTDGNFVPFSDTTNTPPNLNNRYSVKSLRVDNTILMLPVEDVIKAVKDPNNVNIAGLTSSVFVSDARSSSGNSNEYNGVIRSTTSEVSGKYVGFEGRIKGAKDVPWTGLLDMEYRFKSKSELKAYYDARGYQIGQTAIQLCRTNNRSQVTGFSYIAILGYPSTYYDGSWIEWGSLTGGGPAPKLPPDSPYRTDLPELSDVITYNVAGDVDSNLPTNLNTFASTSRKIIEEDKAYKR</sequence>
<dbReference type="RefSeq" id="WP_135618598.1">
    <property type="nucleotide sequence ID" value="NZ_RQGG01000015.1"/>
</dbReference>
<keyword evidence="5" id="KW-1185">Reference proteome</keyword>
<protein>
    <submittedName>
        <fullName evidence="4">Rhodanese</fullName>
    </submittedName>
</protein>
<dbReference type="InterPro" id="IPR051126">
    <property type="entry name" value="Thiosulfate_sulfurtransferase"/>
</dbReference>
<keyword evidence="1" id="KW-0677">Repeat</keyword>
<feature type="domain" description="Rhodanese" evidence="3">
    <location>
        <begin position="317"/>
        <end position="399"/>
    </location>
</feature>
<dbReference type="SUPFAM" id="SSF52821">
    <property type="entry name" value="Rhodanese/Cell cycle control phosphatase"/>
    <property type="match status" value="1"/>
</dbReference>
<dbReference type="PROSITE" id="PS51257">
    <property type="entry name" value="PROKAR_LIPOPROTEIN"/>
    <property type="match status" value="1"/>
</dbReference>
<evidence type="ECO:0000259" key="3">
    <source>
        <dbReference type="PROSITE" id="PS50206"/>
    </source>
</evidence>
<feature type="signal peptide" evidence="2">
    <location>
        <begin position="1"/>
        <end position="20"/>
    </location>
</feature>
<dbReference type="PANTHER" id="PTHR43855:SF1">
    <property type="entry name" value="THIOSULFATE SULFURTRANSFERASE"/>
    <property type="match status" value="1"/>
</dbReference>
<dbReference type="PANTHER" id="PTHR43855">
    <property type="entry name" value="THIOSULFATE SULFURTRANSFERASE"/>
    <property type="match status" value="1"/>
</dbReference>
<dbReference type="OrthoDB" id="315782at2"/>
<dbReference type="Gene3D" id="3.40.250.10">
    <property type="entry name" value="Rhodanese-like domain"/>
    <property type="match status" value="1"/>
</dbReference>
<gene>
    <name evidence="4" type="ORF">EHQ59_06770</name>
</gene>
<evidence type="ECO:0000256" key="2">
    <source>
        <dbReference type="SAM" id="SignalP"/>
    </source>
</evidence>
<proteinExistence type="predicted"/>
<dbReference type="AlphaFoldDB" id="A0A4R9JS41"/>
<evidence type="ECO:0000313" key="4">
    <source>
        <dbReference type="EMBL" id="TGL54557.1"/>
    </source>
</evidence>